<sequence>MPDAHYSLTLQMLEWIAPGSHRYAEAVDVWKTTCPRFMIWEDACADGLIDAQPGKDGVVSLTERGIALLAQHVPV</sequence>
<protein>
    <submittedName>
        <fullName evidence="1">Uncharacterized protein</fullName>
    </submittedName>
</protein>
<dbReference type="AlphaFoldDB" id="A0A0A1F6I0"/>
<evidence type="ECO:0000313" key="2">
    <source>
        <dbReference type="Proteomes" id="UP000030302"/>
    </source>
</evidence>
<accession>A0A0A1F6I0</accession>
<gene>
    <name evidence="1" type="ORF">LT85_0255</name>
</gene>
<dbReference type="OrthoDB" id="9017764at2"/>
<keyword evidence="2" id="KW-1185">Reference proteome</keyword>
<evidence type="ECO:0000313" key="1">
    <source>
        <dbReference type="EMBL" id="AIY39415.1"/>
    </source>
</evidence>
<dbReference type="Proteomes" id="UP000030302">
    <property type="component" value="Chromosome"/>
</dbReference>
<dbReference type="HOGENOM" id="CLU_170897_1_0_4"/>
<organism evidence="1 2">
    <name type="scientific">Collimonas arenae</name>
    <dbReference type="NCBI Taxonomy" id="279058"/>
    <lineage>
        <taxon>Bacteria</taxon>
        <taxon>Pseudomonadati</taxon>
        <taxon>Pseudomonadota</taxon>
        <taxon>Betaproteobacteria</taxon>
        <taxon>Burkholderiales</taxon>
        <taxon>Oxalobacteraceae</taxon>
        <taxon>Collimonas</taxon>
    </lineage>
</organism>
<dbReference type="RefSeq" id="WP_038484329.1">
    <property type="nucleotide sequence ID" value="NZ_CP009962.1"/>
</dbReference>
<dbReference type="EMBL" id="CP009962">
    <property type="protein sequence ID" value="AIY39415.1"/>
    <property type="molecule type" value="Genomic_DNA"/>
</dbReference>
<proteinExistence type="predicted"/>
<reference evidence="2" key="1">
    <citation type="journal article" date="2014" name="Soil Biol. Biochem.">
        <title>Structure and function of bacterial communities in ageing soils: Insights from the Mendocino ecological staircase.</title>
        <authorList>
            <person name="Uroz S."/>
            <person name="Tech J.J."/>
            <person name="Sawaya N.A."/>
            <person name="Frey-Klett P."/>
            <person name="Leveau J.H.J."/>
        </authorList>
    </citation>
    <scope>NUCLEOTIDE SEQUENCE [LARGE SCALE GENOMIC DNA]</scope>
    <source>
        <strain evidence="2">Cal35</strain>
    </source>
</reference>
<dbReference type="STRING" id="279058.LT85_0255"/>
<name>A0A0A1F6I0_9BURK</name>
<dbReference type="KEGG" id="care:LT85_0255"/>